<sequence>MVPKPSSPPTTNSCSSTTWMPKLLRQLNMEGTLHHLLVFGLKASAVQRRATAPRPLRQDVIGKIRVHSVQEHSLLAATHYVHEAGQDGGTVMRERGAGAQIGPEVGPDVVQLKAAGLGGAALPSGDQQIHGGQAGAAHRAAGGTTVFELFAVEIYNRQLMLGEVQELLRDGDHLLEVVQNVHEHPVPEFRTVVEVDKLPDADAVPQTYPVLQEEAAGLNHPGDQELVGRLQNVHHVIFCHDNSVGVGEVDDEVHHLRQHPGDSAPVKSVLRDQDFEP</sequence>
<dbReference type="AlphaFoldDB" id="A0A8S4BGE6"/>
<evidence type="ECO:0000256" key="1">
    <source>
        <dbReference type="SAM" id="MobiDB-lite"/>
    </source>
</evidence>
<name>A0A8S4BGE6_9TELE</name>
<evidence type="ECO:0000313" key="2">
    <source>
        <dbReference type="EMBL" id="CAG5977815.1"/>
    </source>
</evidence>
<organism evidence="2 3">
    <name type="scientific">Menidia menidia</name>
    <name type="common">Atlantic silverside</name>
    <dbReference type="NCBI Taxonomy" id="238744"/>
    <lineage>
        <taxon>Eukaryota</taxon>
        <taxon>Metazoa</taxon>
        <taxon>Chordata</taxon>
        <taxon>Craniata</taxon>
        <taxon>Vertebrata</taxon>
        <taxon>Euteleostomi</taxon>
        <taxon>Actinopterygii</taxon>
        <taxon>Neopterygii</taxon>
        <taxon>Teleostei</taxon>
        <taxon>Neoteleostei</taxon>
        <taxon>Acanthomorphata</taxon>
        <taxon>Ovalentaria</taxon>
        <taxon>Atherinomorphae</taxon>
        <taxon>Atheriniformes</taxon>
        <taxon>Atherinopsidae</taxon>
        <taxon>Menidiinae</taxon>
        <taxon>Menidia</taxon>
    </lineage>
</organism>
<protein>
    <submittedName>
        <fullName evidence="2">(Atlantic silverside) hypothetical protein</fullName>
    </submittedName>
</protein>
<dbReference type="Proteomes" id="UP000677803">
    <property type="component" value="Unassembled WGS sequence"/>
</dbReference>
<reference evidence="2" key="1">
    <citation type="submission" date="2021-05" db="EMBL/GenBank/DDBJ databases">
        <authorList>
            <person name="Tigano A."/>
        </authorList>
    </citation>
    <scope>NUCLEOTIDE SEQUENCE</scope>
</reference>
<proteinExistence type="predicted"/>
<keyword evidence="3" id="KW-1185">Reference proteome</keyword>
<accession>A0A8S4BGE6</accession>
<comment type="caution">
    <text evidence="2">The sequence shown here is derived from an EMBL/GenBank/DDBJ whole genome shotgun (WGS) entry which is preliminary data.</text>
</comment>
<gene>
    <name evidence="2" type="ORF">MMEN_LOCUS15927</name>
</gene>
<evidence type="ECO:0000313" key="3">
    <source>
        <dbReference type="Proteomes" id="UP000677803"/>
    </source>
</evidence>
<feature type="region of interest" description="Disordered" evidence="1">
    <location>
        <begin position="257"/>
        <end position="277"/>
    </location>
</feature>
<dbReference type="EMBL" id="CAJRST010033334">
    <property type="protein sequence ID" value="CAG5977815.1"/>
    <property type="molecule type" value="Genomic_DNA"/>
</dbReference>